<keyword evidence="8" id="KW-0902">Two-component regulatory system</keyword>
<evidence type="ECO:0000256" key="6">
    <source>
        <dbReference type="ARBA" id="ARBA00022679"/>
    </source>
</evidence>
<comment type="catalytic activity">
    <reaction evidence="1">
        <text>ATP + protein L-histidine = ADP + protein N-phospho-L-histidine.</text>
        <dbReference type="EC" id="2.7.13.3"/>
    </reaction>
</comment>
<dbReference type="SUPFAM" id="SSF47384">
    <property type="entry name" value="Homodimeric domain of signal transducing histidine kinase"/>
    <property type="match status" value="1"/>
</dbReference>
<dbReference type="RefSeq" id="WP_053079796.1">
    <property type="nucleotide sequence ID" value="NZ_HF571038.1"/>
</dbReference>
<dbReference type="EMBL" id="CAJC01000208">
    <property type="protein sequence ID" value="CCI55008.1"/>
    <property type="molecule type" value="Genomic_DNA"/>
</dbReference>
<dbReference type="Gene3D" id="3.30.565.10">
    <property type="entry name" value="Histidine kinase-like ATPase, C-terminal domain"/>
    <property type="match status" value="1"/>
</dbReference>
<sequence>MRPVLMRSMMRVAGVSLLAMMLPTLLALLVFAIRKPGQRFVFNRVTGPELAVGIVIAYAVLGAFSLWLATVVARRQADRLGQPLSELAQLAERLGESTGRSAPLATGIPEVDGISRVLATSSNEMARALVAERQFASNASHQLRTPLAALLLRLEEIATTDDPAVVRDEAQIAIAQVDRLSGVVDDLLGQPRSGPKPRESVSLDSVIASLQSEWQPAFARARRSMRVHGQRGLQVEVGRAALSQILSTLIENSLAHGRGTLSVEARRSGPSVVVEVTDQGDGIPADLAPRVFERRVSSTGSGLGLALARDLAEQSYGRLELVRAEPAVFALFLSESGDNSRANTSVR</sequence>
<keyword evidence="10" id="KW-0812">Transmembrane</keyword>
<dbReference type="PANTHER" id="PTHR44936:SF9">
    <property type="entry name" value="SENSOR PROTEIN CREC"/>
    <property type="match status" value="1"/>
</dbReference>
<dbReference type="SUPFAM" id="SSF55874">
    <property type="entry name" value="ATPase domain of HSP90 chaperone/DNA topoisomerase II/histidine kinase"/>
    <property type="match status" value="1"/>
</dbReference>
<dbReference type="InterPro" id="IPR036097">
    <property type="entry name" value="HisK_dim/P_sf"/>
</dbReference>
<keyword evidence="13" id="KW-1185">Reference proteome</keyword>
<dbReference type="PROSITE" id="PS50109">
    <property type="entry name" value="HIS_KIN"/>
    <property type="match status" value="1"/>
</dbReference>
<dbReference type="STRING" id="1193518.BN13_920015"/>
<evidence type="ECO:0000256" key="7">
    <source>
        <dbReference type="ARBA" id="ARBA00022777"/>
    </source>
</evidence>
<evidence type="ECO:0000256" key="4">
    <source>
        <dbReference type="ARBA" id="ARBA00022475"/>
    </source>
</evidence>
<dbReference type="SMART" id="SM00387">
    <property type="entry name" value="HATPase_c"/>
    <property type="match status" value="1"/>
</dbReference>
<keyword evidence="6 12" id="KW-0808">Transferase</keyword>
<keyword evidence="10" id="KW-0472">Membrane</keyword>
<keyword evidence="4" id="KW-1003">Cell membrane</keyword>
<name>A0A077MGP6_9MICO</name>
<proteinExistence type="predicted"/>
<evidence type="ECO:0000256" key="8">
    <source>
        <dbReference type="ARBA" id="ARBA00023012"/>
    </source>
</evidence>
<keyword evidence="10" id="KW-1133">Transmembrane helix</keyword>
<dbReference type="Proteomes" id="UP000035720">
    <property type="component" value="Unassembled WGS sequence"/>
</dbReference>
<comment type="subcellular location">
    <subcellularLocation>
        <location evidence="2">Cell membrane</location>
        <topology evidence="2">Multi-pass membrane protein</topology>
    </subcellularLocation>
</comment>
<dbReference type="InterPro" id="IPR003661">
    <property type="entry name" value="HisK_dim/P_dom"/>
</dbReference>
<comment type="caution">
    <text evidence="12">The sequence shown here is derived from an EMBL/GenBank/DDBJ whole genome shotgun (WGS) entry which is preliminary data.</text>
</comment>
<evidence type="ECO:0000256" key="5">
    <source>
        <dbReference type="ARBA" id="ARBA00022553"/>
    </source>
</evidence>
<dbReference type="CDD" id="cd00075">
    <property type="entry name" value="HATPase"/>
    <property type="match status" value="1"/>
</dbReference>
<keyword evidence="7" id="KW-0418">Kinase</keyword>
<evidence type="ECO:0000313" key="13">
    <source>
        <dbReference type="Proteomes" id="UP000035720"/>
    </source>
</evidence>
<dbReference type="GO" id="GO:0000155">
    <property type="term" value="F:phosphorelay sensor kinase activity"/>
    <property type="evidence" value="ECO:0007669"/>
    <property type="project" value="InterPro"/>
</dbReference>
<dbReference type="InterPro" id="IPR036890">
    <property type="entry name" value="HATPase_C_sf"/>
</dbReference>
<dbReference type="Pfam" id="PF00512">
    <property type="entry name" value="HisKA"/>
    <property type="match status" value="1"/>
</dbReference>
<evidence type="ECO:0000313" key="12">
    <source>
        <dbReference type="EMBL" id="CCI55008.1"/>
    </source>
</evidence>
<feature type="domain" description="Histidine kinase" evidence="11">
    <location>
        <begin position="138"/>
        <end position="337"/>
    </location>
</feature>
<evidence type="ECO:0000256" key="1">
    <source>
        <dbReference type="ARBA" id="ARBA00000085"/>
    </source>
</evidence>
<dbReference type="PANTHER" id="PTHR44936">
    <property type="entry name" value="SENSOR PROTEIN CREC"/>
    <property type="match status" value="1"/>
</dbReference>
<dbReference type="GO" id="GO:0005886">
    <property type="term" value="C:plasma membrane"/>
    <property type="evidence" value="ECO:0007669"/>
    <property type="project" value="UniProtKB-SubCell"/>
</dbReference>
<dbReference type="EC" id="2.7.13.3" evidence="3"/>
<keyword evidence="5" id="KW-0597">Phosphoprotein</keyword>
<accession>A0A077MGP6</accession>
<dbReference type="Gene3D" id="1.10.287.130">
    <property type="match status" value="1"/>
</dbReference>
<dbReference type="InterPro" id="IPR005467">
    <property type="entry name" value="His_kinase_dom"/>
</dbReference>
<dbReference type="InterPro" id="IPR003594">
    <property type="entry name" value="HATPase_dom"/>
</dbReference>
<gene>
    <name evidence="12" type="ORF">BN13_920015</name>
</gene>
<evidence type="ECO:0000259" key="11">
    <source>
        <dbReference type="PROSITE" id="PS50109"/>
    </source>
</evidence>
<dbReference type="Pfam" id="PF02518">
    <property type="entry name" value="HATPase_c"/>
    <property type="match status" value="1"/>
</dbReference>
<keyword evidence="9" id="KW-0843">Virulence</keyword>
<dbReference type="InterPro" id="IPR004358">
    <property type="entry name" value="Sig_transdc_His_kin-like_C"/>
</dbReference>
<organism evidence="12 13">
    <name type="scientific">Nostocoides jenkinsii Ben 74</name>
    <dbReference type="NCBI Taxonomy" id="1193518"/>
    <lineage>
        <taxon>Bacteria</taxon>
        <taxon>Bacillati</taxon>
        <taxon>Actinomycetota</taxon>
        <taxon>Actinomycetes</taxon>
        <taxon>Micrococcales</taxon>
        <taxon>Intrasporangiaceae</taxon>
        <taxon>Nostocoides</taxon>
    </lineage>
</organism>
<dbReference type="InterPro" id="IPR050980">
    <property type="entry name" value="2C_sensor_his_kinase"/>
</dbReference>
<dbReference type="SMART" id="SM00388">
    <property type="entry name" value="HisKA"/>
    <property type="match status" value="1"/>
</dbReference>
<dbReference type="CDD" id="cd00082">
    <property type="entry name" value="HisKA"/>
    <property type="match status" value="1"/>
</dbReference>
<evidence type="ECO:0000256" key="2">
    <source>
        <dbReference type="ARBA" id="ARBA00004651"/>
    </source>
</evidence>
<dbReference type="AlphaFoldDB" id="A0A077MGP6"/>
<evidence type="ECO:0000256" key="9">
    <source>
        <dbReference type="ARBA" id="ARBA00023026"/>
    </source>
</evidence>
<evidence type="ECO:0000256" key="3">
    <source>
        <dbReference type="ARBA" id="ARBA00012438"/>
    </source>
</evidence>
<evidence type="ECO:0000256" key="10">
    <source>
        <dbReference type="SAM" id="Phobius"/>
    </source>
</evidence>
<protein>
    <recommendedName>
        <fullName evidence="3">histidine kinase</fullName>
        <ecNumber evidence="3">2.7.13.3</ecNumber>
    </recommendedName>
</protein>
<dbReference type="PRINTS" id="PR00344">
    <property type="entry name" value="BCTRLSENSOR"/>
</dbReference>
<feature type="transmembrane region" description="Helical" evidence="10">
    <location>
        <begin position="50"/>
        <end position="73"/>
    </location>
</feature>
<reference evidence="12 13" key="1">
    <citation type="journal article" date="2013" name="ISME J.">
        <title>A metabolic model for members of the genus Tetrasphaera involved in enhanced biological phosphorus removal.</title>
        <authorList>
            <person name="Kristiansen R."/>
            <person name="Nguyen H.T.T."/>
            <person name="Saunders A.M."/>
            <person name="Nielsen J.L."/>
            <person name="Wimmer R."/>
            <person name="Le V.Q."/>
            <person name="McIlroy S.J."/>
            <person name="Petrovski S."/>
            <person name="Seviour R.J."/>
            <person name="Calteau A."/>
            <person name="Nielsen K.L."/>
            <person name="Nielsen P.H."/>
        </authorList>
    </citation>
    <scope>NUCLEOTIDE SEQUENCE [LARGE SCALE GENOMIC DNA]</scope>
    <source>
        <strain evidence="12 13">Ben 74</strain>
    </source>
</reference>